<proteinExistence type="predicted"/>
<dbReference type="VEuPathDB" id="VectorBase:ADIR000941"/>
<protein>
    <submittedName>
        <fullName evidence="3">Uncharacterized protein</fullName>
    </submittedName>
</protein>
<keyword evidence="4" id="KW-1185">Reference proteome</keyword>
<evidence type="ECO:0000313" key="4">
    <source>
        <dbReference type="Proteomes" id="UP000075884"/>
    </source>
</evidence>
<organism evidence="3 4">
    <name type="scientific">Anopheles dirus</name>
    <dbReference type="NCBI Taxonomy" id="7168"/>
    <lineage>
        <taxon>Eukaryota</taxon>
        <taxon>Metazoa</taxon>
        <taxon>Ecdysozoa</taxon>
        <taxon>Arthropoda</taxon>
        <taxon>Hexapoda</taxon>
        <taxon>Insecta</taxon>
        <taxon>Pterygota</taxon>
        <taxon>Neoptera</taxon>
        <taxon>Endopterygota</taxon>
        <taxon>Diptera</taxon>
        <taxon>Nematocera</taxon>
        <taxon>Culicoidea</taxon>
        <taxon>Culicidae</taxon>
        <taxon>Anophelinae</taxon>
        <taxon>Anopheles</taxon>
    </lineage>
</organism>
<feature type="chain" id="PRO_5008129116" evidence="2">
    <location>
        <begin position="28"/>
        <end position="161"/>
    </location>
</feature>
<reference evidence="4" key="1">
    <citation type="submission" date="2013-03" db="EMBL/GenBank/DDBJ databases">
        <title>The Genome Sequence of Anopheles dirus WRAIR2.</title>
        <authorList>
            <consortium name="The Broad Institute Genomics Platform"/>
            <person name="Neafsey D.E."/>
            <person name="Walton C."/>
            <person name="Walker B."/>
            <person name="Young S.K."/>
            <person name="Zeng Q."/>
            <person name="Gargeya S."/>
            <person name="Fitzgerald M."/>
            <person name="Haas B."/>
            <person name="Abouelleil A."/>
            <person name="Allen A.W."/>
            <person name="Alvarado L."/>
            <person name="Arachchi H.M."/>
            <person name="Berlin A.M."/>
            <person name="Chapman S.B."/>
            <person name="Gainer-Dewar J."/>
            <person name="Goldberg J."/>
            <person name="Griggs A."/>
            <person name="Gujja S."/>
            <person name="Hansen M."/>
            <person name="Howarth C."/>
            <person name="Imamovic A."/>
            <person name="Ireland A."/>
            <person name="Larimer J."/>
            <person name="McCowan C."/>
            <person name="Murphy C."/>
            <person name="Pearson M."/>
            <person name="Poon T.W."/>
            <person name="Priest M."/>
            <person name="Roberts A."/>
            <person name="Saif S."/>
            <person name="Shea T."/>
            <person name="Sisk P."/>
            <person name="Sykes S."/>
            <person name="Wortman J."/>
            <person name="Nusbaum C."/>
            <person name="Birren B."/>
        </authorList>
    </citation>
    <scope>NUCLEOTIDE SEQUENCE [LARGE SCALE GENOMIC DNA]</scope>
    <source>
        <strain evidence="4">WRAIR2</strain>
    </source>
</reference>
<dbReference type="Proteomes" id="UP000075884">
    <property type="component" value="Unassembled WGS sequence"/>
</dbReference>
<name>A0A182MZY6_9DIPT</name>
<feature type="region of interest" description="Disordered" evidence="1">
    <location>
        <begin position="102"/>
        <end position="137"/>
    </location>
</feature>
<feature type="compositionally biased region" description="Basic and acidic residues" evidence="1">
    <location>
        <begin position="102"/>
        <end position="124"/>
    </location>
</feature>
<keyword evidence="2" id="KW-0732">Signal</keyword>
<feature type="signal peptide" evidence="2">
    <location>
        <begin position="1"/>
        <end position="27"/>
    </location>
</feature>
<evidence type="ECO:0000256" key="1">
    <source>
        <dbReference type="SAM" id="MobiDB-lite"/>
    </source>
</evidence>
<dbReference type="EnsemblMetazoa" id="ADIR000941-RA">
    <property type="protein sequence ID" value="ADIR000941-PA"/>
    <property type="gene ID" value="ADIR000941"/>
</dbReference>
<accession>A0A182MZY6</accession>
<reference evidence="3" key="2">
    <citation type="submission" date="2020-05" db="UniProtKB">
        <authorList>
            <consortium name="EnsemblMetazoa"/>
        </authorList>
    </citation>
    <scope>IDENTIFICATION</scope>
    <source>
        <strain evidence="3">WRAIR2</strain>
    </source>
</reference>
<evidence type="ECO:0000256" key="2">
    <source>
        <dbReference type="SAM" id="SignalP"/>
    </source>
</evidence>
<evidence type="ECO:0000313" key="3">
    <source>
        <dbReference type="EnsemblMetazoa" id="ADIR000941-PA"/>
    </source>
</evidence>
<dbReference type="AlphaFoldDB" id="A0A182MZY6"/>
<sequence length="161" mass="18218">MAVQRTHWWQLAVVLAILVALVALGECFPVSGGRLRRVHKSTYSESTGTDVQKTAGGRPFTARKLVTTTKTTVATATTTTLRQRVDQAVQKVRARSKELQMEQEQKRVYRKLRRDEKRQQERDLAPPAEPINPHHLNMPHCPAGKVYNGRRCVVMGKSPKH</sequence>